<accession>A0A1M7IXV1</accession>
<evidence type="ECO:0000313" key="2">
    <source>
        <dbReference type="EMBL" id="SHM45473.1"/>
    </source>
</evidence>
<gene>
    <name evidence="2" type="ORF">SAMN05878281_0729</name>
</gene>
<protein>
    <recommendedName>
        <fullName evidence="4">DUF4402 domain-containing protein</fullName>
    </recommendedName>
</protein>
<feature type="chain" id="PRO_5012703461" description="DUF4402 domain-containing protein" evidence="1">
    <location>
        <begin position="20"/>
        <end position="162"/>
    </location>
</feature>
<keyword evidence="1" id="KW-0732">Signal</keyword>
<dbReference type="STRING" id="143223.SAMN05878281_0729"/>
<dbReference type="Pfam" id="PF14352">
    <property type="entry name" value="DUF4402"/>
    <property type="match status" value="1"/>
</dbReference>
<organism evidence="2 3">
    <name type="scientific">Salegentibacter salegens</name>
    <dbReference type="NCBI Taxonomy" id="143223"/>
    <lineage>
        <taxon>Bacteria</taxon>
        <taxon>Pseudomonadati</taxon>
        <taxon>Bacteroidota</taxon>
        <taxon>Flavobacteriia</taxon>
        <taxon>Flavobacteriales</taxon>
        <taxon>Flavobacteriaceae</taxon>
        <taxon>Salegentibacter</taxon>
    </lineage>
</organism>
<dbReference type="AlphaFoldDB" id="A0A1M7IXV1"/>
<dbReference type="RefSeq" id="WP_079734015.1">
    <property type="nucleotide sequence ID" value="NZ_LT670848.1"/>
</dbReference>
<reference evidence="3" key="1">
    <citation type="submission" date="2016-11" db="EMBL/GenBank/DDBJ databases">
        <authorList>
            <person name="Varghese N."/>
            <person name="Submissions S."/>
        </authorList>
    </citation>
    <scope>NUCLEOTIDE SEQUENCE [LARGE SCALE GENOMIC DNA]</scope>
    <source>
        <strain evidence="3">ACAM 48</strain>
    </source>
</reference>
<dbReference type="OrthoDB" id="598336at2"/>
<name>A0A1M7IXV1_9FLAO</name>
<sequence length="162" mass="16320">MKKITFILLVSLISGTAFAQSSAEGTATVNAEIVSPIEINDGTDLDFGRIIGSSAGGSVTVSTDGDRTATTNDLLAPSTTVQAASFTVKAAEAYKYSITIPGIGLTGAGDDMPVTFESSLGNENVVGTGADQTLTVGGALTVNALQAEGEYSGTVTVTVAYE</sequence>
<dbReference type="Proteomes" id="UP000190235">
    <property type="component" value="Chromosome I"/>
</dbReference>
<dbReference type="EMBL" id="LT670848">
    <property type="protein sequence ID" value="SHM45473.1"/>
    <property type="molecule type" value="Genomic_DNA"/>
</dbReference>
<proteinExistence type="predicted"/>
<keyword evidence="3" id="KW-1185">Reference proteome</keyword>
<feature type="signal peptide" evidence="1">
    <location>
        <begin position="1"/>
        <end position="19"/>
    </location>
</feature>
<evidence type="ECO:0000313" key="3">
    <source>
        <dbReference type="Proteomes" id="UP000190235"/>
    </source>
</evidence>
<dbReference type="InterPro" id="IPR025514">
    <property type="entry name" value="DUF4402"/>
</dbReference>
<evidence type="ECO:0000256" key="1">
    <source>
        <dbReference type="SAM" id="SignalP"/>
    </source>
</evidence>
<evidence type="ECO:0008006" key="4">
    <source>
        <dbReference type="Google" id="ProtNLM"/>
    </source>
</evidence>